<feature type="coiled-coil region" evidence="1">
    <location>
        <begin position="300"/>
        <end position="337"/>
    </location>
</feature>
<dbReference type="Pfam" id="PF03004">
    <property type="entry name" value="Transposase_24"/>
    <property type="match status" value="1"/>
</dbReference>
<name>A0AA42B1V7_PAPNU</name>
<dbReference type="PANTHER" id="PTHR33499:SF11">
    <property type="entry name" value="NO APICAL MERISTEM-ASSOCIATED C-TERMINAL DOMAIN-CONTAINING PROTEIN"/>
    <property type="match status" value="1"/>
</dbReference>
<dbReference type="PANTHER" id="PTHR33499">
    <property type="entry name" value="OS12G0282400 PROTEIN-RELATED"/>
    <property type="match status" value="1"/>
</dbReference>
<evidence type="ECO:0000313" key="3">
    <source>
        <dbReference type="EMBL" id="MCL7048372.1"/>
    </source>
</evidence>
<evidence type="ECO:0000256" key="2">
    <source>
        <dbReference type="SAM" id="MobiDB-lite"/>
    </source>
</evidence>
<protein>
    <recommendedName>
        <fullName evidence="5">Transposase</fullName>
    </recommendedName>
</protein>
<evidence type="ECO:0008006" key="5">
    <source>
        <dbReference type="Google" id="ProtNLM"/>
    </source>
</evidence>
<keyword evidence="4" id="KW-1185">Reference proteome</keyword>
<evidence type="ECO:0000313" key="4">
    <source>
        <dbReference type="Proteomes" id="UP001177140"/>
    </source>
</evidence>
<evidence type="ECO:0000256" key="1">
    <source>
        <dbReference type="SAM" id="Coils"/>
    </source>
</evidence>
<keyword evidence="1" id="KW-0175">Coiled coil</keyword>
<organism evidence="3 4">
    <name type="scientific">Papaver nudicaule</name>
    <name type="common">Iceland poppy</name>
    <dbReference type="NCBI Taxonomy" id="74823"/>
    <lineage>
        <taxon>Eukaryota</taxon>
        <taxon>Viridiplantae</taxon>
        <taxon>Streptophyta</taxon>
        <taxon>Embryophyta</taxon>
        <taxon>Tracheophyta</taxon>
        <taxon>Spermatophyta</taxon>
        <taxon>Magnoliopsida</taxon>
        <taxon>Ranunculales</taxon>
        <taxon>Papaveraceae</taxon>
        <taxon>Papaveroideae</taxon>
        <taxon>Papaver</taxon>
    </lineage>
</organism>
<sequence length="377" mass="42293">MIDGMYLRLLLHMLCSKYTCEYLSSTQRNVRGLTRGLLLDALINAGGKLPIKFCEFERVPVCSNASHLASECGVIVRSLAPLRYKSWTKIPRVERNSMIERVKNKFIVDTSLPMVVEFLDKSMGKKYASRRTKMSSHFNSLVNAEGATVEDAKIKPYKNVTEDDWIWLCDNVFNTIAFKKRSAAGKKAREAVPYNHRGGSKSHAVHVEARRKSGVVQAEIGTFYDIHTYTTTKSDGTTEVVWISDEARIRWDKINELLQLGTEEGATPLTEAQVCAQALKKKRKRRCASSDVDFNGGELHEMIQKQADQLLAQQEQILEQNQMIKKLQDMISEQQNVFRRFASVNVSSAQATTNGETTASVNVSSAQATTNGETTVN</sequence>
<reference evidence="3" key="1">
    <citation type="submission" date="2022-03" db="EMBL/GenBank/DDBJ databases">
        <title>A functionally conserved STORR gene fusion in Papaver species that diverged 16.8 million years ago.</title>
        <authorList>
            <person name="Catania T."/>
        </authorList>
    </citation>
    <scope>NUCLEOTIDE SEQUENCE</scope>
    <source>
        <strain evidence="3">S-191538</strain>
    </source>
</reference>
<gene>
    <name evidence="3" type="ORF">MKW94_021593</name>
</gene>
<accession>A0AA42B1V7</accession>
<dbReference type="EMBL" id="JAJJMA010303878">
    <property type="protein sequence ID" value="MCL7048372.1"/>
    <property type="molecule type" value="Genomic_DNA"/>
</dbReference>
<dbReference type="AlphaFoldDB" id="A0AA42B1V7"/>
<comment type="caution">
    <text evidence="3">The sequence shown here is derived from an EMBL/GenBank/DDBJ whole genome shotgun (WGS) entry which is preliminary data.</text>
</comment>
<feature type="region of interest" description="Disordered" evidence="2">
    <location>
        <begin position="349"/>
        <end position="377"/>
    </location>
</feature>
<proteinExistence type="predicted"/>
<dbReference type="Proteomes" id="UP001177140">
    <property type="component" value="Unassembled WGS sequence"/>
</dbReference>
<dbReference type="InterPro" id="IPR004252">
    <property type="entry name" value="Probable_transposase_24"/>
</dbReference>